<dbReference type="AlphaFoldDB" id="A0A4R2PII1"/>
<evidence type="ECO:0000313" key="1">
    <source>
        <dbReference type="EMBL" id="TCP33971.1"/>
    </source>
</evidence>
<dbReference type="CDD" id="cd00293">
    <property type="entry name" value="USP-like"/>
    <property type="match status" value="1"/>
</dbReference>
<dbReference type="RefSeq" id="WP_132708636.1">
    <property type="nucleotide sequence ID" value="NZ_JACIGF010000006.1"/>
</dbReference>
<dbReference type="SUPFAM" id="SSF52402">
    <property type="entry name" value="Adenine nucleotide alpha hydrolases-like"/>
    <property type="match status" value="2"/>
</dbReference>
<protein>
    <recommendedName>
        <fullName evidence="3">Universal stress protein family protein</fullName>
    </recommendedName>
</protein>
<proteinExistence type="predicted"/>
<gene>
    <name evidence="1" type="ORF">EV659_106129</name>
</gene>
<keyword evidence="2" id="KW-1185">Reference proteome</keyword>
<comment type="caution">
    <text evidence="1">The sequence shown here is derived from an EMBL/GenBank/DDBJ whole genome shotgun (WGS) entry which is preliminary data.</text>
</comment>
<sequence>MLRTLILPMTDKPPRTGALAVGTSLAKALTAHVSGLFIRPDPRGAIPFLGEGMTADAIQELCDAAERESLALEAAARTEFEAVARDTGLPMEDGLGTDHASAGWEVVVGLIADHAGRRARLADLVVVPKPEGEAADARGELLNEVLFRAGRPLLMVPDAATSADFGHVVVAWNGRAEVARALAEALPLMHRAAKVSVLALGEEHPDRPSLDQVRCYLLRHGIDAATVSREAPAKREMGQALLAECAGLGGDLLVIGGYSHNRWREMVLGGVTRTIVADAQIPVFMSH</sequence>
<name>A0A4R2PII1_RHOSA</name>
<dbReference type="Proteomes" id="UP000295399">
    <property type="component" value="Unassembled WGS sequence"/>
</dbReference>
<evidence type="ECO:0008006" key="3">
    <source>
        <dbReference type="Google" id="ProtNLM"/>
    </source>
</evidence>
<evidence type="ECO:0000313" key="2">
    <source>
        <dbReference type="Proteomes" id="UP000295399"/>
    </source>
</evidence>
<organism evidence="1 2">
    <name type="scientific">Rhodothalassium salexigens DSM 2132</name>
    <dbReference type="NCBI Taxonomy" id="1188247"/>
    <lineage>
        <taxon>Bacteria</taxon>
        <taxon>Pseudomonadati</taxon>
        <taxon>Pseudomonadota</taxon>
        <taxon>Alphaproteobacteria</taxon>
        <taxon>Rhodothalassiales</taxon>
        <taxon>Rhodothalassiaceae</taxon>
        <taxon>Rhodothalassium</taxon>
    </lineage>
</organism>
<reference evidence="1 2" key="1">
    <citation type="submission" date="2019-03" db="EMBL/GenBank/DDBJ databases">
        <title>Genomic Encyclopedia of Type Strains, Phase IV (KMG-IV): sequencing the most valuable type-strain genomes for metagenomic binning, comparative biology and taxonomic classification.</title>
        <authorList>
            <person name="Goeker M."/>
        </authorList>
    </citation>
    <scope>NUCLEOTIDE SEQUENCE [LARGE SCALE GENOMIC DNA]</scope>
    <source>
        <strain evidence="1 2">DSM 2132</strain>
    </source>
</reference>
<dbReference type="OrthoDB" id="9804721at2"/>
<accession>A0A4R2PII1</accession>
<dbReference type="InParanoid" id="A0A4R2PII1"/>
<dbReference type="EMBL" id="SLXO01000006">
    <property type="protein sequence ID" value="TCP33971.1"/>
    <property type="molecule type" value="Genomic_DNA"/>
</dbReference>
<dbReference type="Gene3D" id="3.40.50.12370">
    <property type="match status" value="1"/>
</dbReference>